<dbReference type="Proteomes" id="UP000198953">
    <property type="component" value="Unassembled WGS sequence"/>
</dbReference>
<organism evidence="6 7">
    <name type="scientific">Nonomuraea pusilla</name>
    <dbReference type="NCBI Taxonomy" id="46177"/>
    <lineage>
        <taxon>Bacteria</taxon>
        <taxon>Bacillati</taxon>
        <taxon>Actinomycetota</taxon>
        <taxon>Actinomycetes</taxon>
        <taxon>Streptosporangiales</taxon>
        <taxon>Streptosporangiaceae</taxon>
        <taxon>Nonomuraea</taxon>
    </lineage>
</organism>
<dbReference type="Pfam" id="PF12802">
    <property type="entry name" value="MarR_2"/>
    <property type="match status" value="1"/>
</dbReference>
<evidence type="ECO:0000256" key="3">
    <source>
        <dbReference type="ARBA" id="ARBA00023163"/>
    </source>
</evidence>
<accession>A0A1H7QDV5</accession>
<dbReference type="InterPro" id="IPR039422">
    <property type="entry name" value="MarR/SlyA-like"/>
</dbReference>
<dbReference type="GO" id="GO:0003677">
    <property type="term" value="F:DNA binding"/>
    <property type="evidence" value="ECO:0007669"/>
    <property type="project" value="UniProtKB-KW"/>
</dbReference>
<feature type="region of interest" description="Disordered" evidence="4">
    <location>
        <begin position="153"/>
        <end position="173"/>
    </location>
</feature>
<dbReference type="EMBL" id="FOBF01000005">
    <property type="protein sequence ID" value="SEL46301.1"/>
    <property type="molecule type" value="Genomic_DNA"/>
</dbReference>
<dbReference type="PANTHER" id="PTHR33164">
    <property type="entry name" value="TRANSCRIPTIONAL REGULATOR, MARR FAMILY"/>
    <property type="match status" value="1"/>
</dbReference>
<evidence type="ECO:0000256" key="1">
    <source>
        <dbReference type="ARBA" id="ARBA00023015"/>
    </source>
</evidence>
<evidence type="ECO:0000256" key="2">
    <source>
        <dbReference type="ARBA" id="ARBA00023125"/>
    </source>
</evidence>
<dbReference type="InterPro" id="IPR036388">
    <property type="entry name" value="WH-like_DNA-bd_sf"/>
</dbReference>
<dbReference type="PANTHER" id="PTHR33164:SF64">
    <property type="entry name" value="TRANSCRIPTIONAL REGULATOR SLYA"/>
    <property type="match status" value="1"/>
</dbReference>
<dbReference type="InterPro" id="IPR036390">
    <property type="entry name" value="WH_DNA-bd_sf"/>
</dbReference>
<name>A0A1H7QDV5_9ACTN</name>
<dbReference type="RefSeq" id="WP_091100363.1">
    <property type="nucleotide sequence ID" value="NZ_FOBF01000005.1"/>
</dbReference>
<gene>
    <name evidence="6" type="ORF">SAMN05660976_02518</name>
</gene>
<dbReference type="STRING" id="46177.SAMN05660976_02518"/>
<reference evidence="6 7" key="1">
    <citation type="submission" date="2016-10" db="EMBL/GenBank/DDBJ databases">
        <authorList>
            <person name="de Groot N.N."/>
        </authorList>
    </citation>
    <scope>NUCLEOTIDE SEQUENCE [LARGE SCALE GENOMIC DNA]</scope>
    <source>
        <strain evidence="6 7">DSM 43357</strain>
    </source>
</reference>
<feature type="domain" description="HTH marR-type" evidence="5">
    <location>
        <begin position="21"/>
        <end position="121"/>
    </location>
</feature>
<dbReference type="Gene3D" id="1.10.10.10">
    <property type="entry name" value="Winged helix-like DNA-binding domain superfamily/Winged helix DNA-binding domain"/>
    <property type="match status" value="1"/>
</dbReference>
<dbReference type="AlphaFoldDB" id="A0A1H7QDV5"/>
<dbReference type="SMART" id="SM00347">
    <property type="entry name" value="HTH_MARR"/>
    <property type="match status" value="1"/>
</dbReference>
<dbReference type="SUPFAM" id="SSF46785">
    <property type="entry name" value="Winged helix' DNA-binding domain"/>
    <property type="match status" value="1"/>
</dbReference>
<dbReference type="InterPro" id="IPR011991">
    <property type="entry name" value="ArsR-like_HTH"/>
</dbReference>
<sequence>MASLGTLLRHVHDLMDGAVAEIYADLGMPDYRPRFSPAVRALVTEGPMSIRDLAAAIGVTHSAASQTVNQMSRSGFVTLERGADGRQRIVRLTAKAEAALPAVEAEWAATERAARTLDSELPVPLGDALQAVVDALSRRPFRARIADCAGPDLRGRLGAADETEHLGQGSRGA</sequence>
<proteinExistence type="predicted"/>
<keyword evidence="2" id="KW-0238">DNA-binding</keyword>
<evidence type="ECO:0000256" key="4">
    <source>
        <dbReference type="SAM" id="MobiDB-lite"/>
    </source>
</evidence>
<protein>
    <submittedName>
        <fullName evidence="6">MarR family protein</fullName>
    </submittedName>
</protein>
<dbReference type="CDD" id="cd00090">
    <property type="entry name" value="HTH_ARSR"/>
    <property type="match status" value="1"/>
</dbReference>
<evidence type="ECO:0000259" key="5">
    <source>
        <dbReference type="SMART" id="SM00347"/>
    </source>
</evidence>
<evidence type="ECO:0000313" key="7">
    <source>
        <dbReference type="Proteomes" id="UP000198953"/>
    </source>
</evidence>
<dbReference type="GO" id="GO:0003700">
    <property type="term" value="F:DNA-binding transcription factor activity"/>
    <property type="evidence" value="ECO:0007669"/>
    <property type="project" value="InterPro"/>
</dbReference>
<dbReference type="GO" id="GO:0006950">
    <property type="term" value="P:response to stress"/>
    <property type="evidence" value="ECO:0007669"/>
    <property type="project" value="TreeGrafter"/>
</dbReference>
<keyword evidence="1" id="KW-0805">Transcription regulation</keyword>
<dbReference type="OrthoDB" id="3211876at2"/>
<evidence type="ECO:0000313" key="6">
    <source>
        <dbReference type="EMBL" id="SEL46301.1"/>
    </source>
</evidence>
<keyword evidence="3" id="KW-0804">Transcription</keyword>
<dbReference type="InterPro" id="IPR000835">
    <property type="entry name" value="HTH_MarR-typ"/>
</dbReference>
<keyword evidence="7" id="KW-1185">Reference proteome</keyword>